<dbReference type="PANTHER" id="PTHR12338">
    <property type="entry name" value="AUTOTRANSPORTER"/>
    <property type="match status" value="1"/>
</dbReference>
<evidence type="ECO:0000313" key="3">
    <source>
        <dbReference type="EMBL" id="RDH45775.1"/>
    </source>
</evidence>
<dbReference type="EMBL" id="NDXW01000001">
    <property type="protein sequence ID" value="RDH45775.1"/>
    <property type="molecule type" value="Genomic_DNA"/>
</dbReference>
<dbReference type="RefSeq" id="WP_094788681.1">
    <property type="nucleotide sequence ID" value="NZ_NDXW01000001.1"/>
</dbReference>
<reference evidence="3 4" key="1">
    <citation type="submission" date="2017-04" db="EMBL/GenBank/DDBJ databases">
        <title>Draft genome sequence of Zooshikella ganghwensis VG4 isolated from Red Sea sediments.</title>
        <authorList>
            <person name="Rehman Z."/>
            <person name="Alam I."/>
            <person name="Kamau A."/>
            <person name="Bajic V."/>
            <person name="Leiknes T."/>
        </authorList>
    </citation>
    <scope>NUCLEOTIDE SEQUENCE [LARGE SCALE GENOMIC DNA]</scope>
    <source>
        <strain evidence="3 4">VG4</strain>
    </source>
</reference>
<evidence type="ECO:0000313" key="4">
    <source>
        <dbReference type="Proteomes" id="UP000257039"/>
    </source>
</evidence>
<feature type="chain" id="PRO_5020580066" evidence="1">
    <location>
        <begin position="32"/>
        <end position="1691"/>
    </location>
</feature>
<feature type="signal peptide" evidence="1">
    <location>
        <begin position="1"/>
        <end position="31"/>
    </location>
</feature>
<dbReference type="NCBIfam" id="TIGR01901">
    <property type="entry name" value="adhes_NPXG"/>
    <property type="match status" value="1"/>
</dbReference>
<evidence type="ECO:0000256" key="1">
    <source>
        <dbReference type="SAM" id="SignalP"/>
    </source>
</evidence>
<dbReference type="Gene3D" id="2.160.20.10">
    <property type="entry name" value="Single-stranded right-handed beta-helix, Pectin lyase-like"/>
    <property type="match status" value="1"/>
</dbReference>
<keyword evidence="4" id="KW-1185">Reference proteome</keyword>
<dbReference type="InterPro" id="IPR012334">
    <property type="entry name" value="Pectin_lyas_fold"/>
</dbReference>
<sequence length="1691" mass="180675">MINEVTVKPLVASIRQSILAATLVVPSLVMAAPQNGTVTHGNATITQSGTTTTINQASDRAVIDWQSFNVNKNEKVHFDQPGISAATLNRINDQNPSQIHGQVTANGKVYLVNPNGIIFGKDATVNVGGFVASGMNVSDEHAASFFNDDKLIFSGNSNSKIENNGFIKALSGSVALIGKRVVNNGIITAKLNTSLIGSDKASLDFDGDGLISIEVDRELIVNDNTSREVVNNNNGEINAQYIKLSAEATNNAINSLVNNDGILKAEATTIENGKITLSANKVINKDELKVLARIGTDTGGTIKIAADNVELSGKVNTFWNKPKANINIDAKDVTLAISESSKINDLVIKAEKTQFEQQLNDLDVNNIKLEGNVVFAENTKITATDSVDLGEAQVVGDQRLTIKANNEVILGDIHKSITPLDELTVGSKSLLLAGDIRANYFDLNNQGSIKLDKNSSISTESDLTLPMVQGDYSLALKTPGYIYFKDSVDVNSLSLDTERLYLAGDLSLNGVFDIQKVNDIILNSYLPISISNQGGDIRLDKHKLTNNNRQLKLSAPGHTIALGEVSLNALEIFGNTPSNLILSDNIYARKSIDFSDVEKITLAGDIDLETGDYLSEIKLSKLVTGDNNLNLHSRVGNIQLQKVDIKGKLKTDTQAKLLLNGNVTADSGVNLAASNGLILQNDVLVASQSGNVVLNGDVSGSNKLNLIGNDVYLQKVNVGSLAMEGGDFLSVLGDITTDGDITLNNIKKVHLAGSRKINSGSGTIDVQGSHLVNATNLELNASIIKLGDLGHEGNRINTVRLKNTDELVLAGDIYVFNTINFDHIGTLSVANDSKIDISRWSSSLDLANTNVRGNGDLSFNLNKGDLTIGLINIDGNLTSKNVYLTMLNNDITLGSGEVKLNSDYVYLNQDVVVSAYKGVDLSSVDSVYGQRNLSLLSSDGVIRLSRIGGNSSIADLNISAKDVFLNDSVNAKNITFNNTNRIHIENDLQLKHLGNDLNLANTEILGNHQLGLYSNGDLQLGLVNLGAGELTVSSIGNITLADNITANNGVYFKGHGSVTLTDDIVINSKQSHLDLANNTLSGNYGLTLNAKKLTLGKLDTSSLLKTLVVNHAQNVILNDDIVVTDTVDFTNNGRIQLSQPLAIRALQGDVRLENSNLFASELNIGAKNITLGKLTVDKLGFQAQSLTLTDNIKTQSAFSTAGIDTVNLVGTSIIDTSFGDADIHLQDSLVKGDNLYIKAGQGDVFLGKMFINELAVKNSGMLTTQESIVSKNDVNFSGKGFWKLNGNTSISSESGNIFAADKYLRGNHTLSLAAPNGHIKLASAHIGSLNISAQEVQLEGDLSVKQGGLDFRHVRALDIAKYASLQTQQSAGNINLSHTSVVGRGNLALYSGLGRTLLGRVSLDGQLIAQNQSRVDVYQPVSANKGISLEQTPEVYLHNSGIFTSDAGDIHLPNVVGSGYGFLAKAAGNVHVGSLSTANVNIQSGKGVVLGDVNTNYLNVIAQKDINLNGNTNALQAASIISSQGQVNMFSNRALNTVGNAVLNGYSGVNISHIKADDVRITSKVGNIHTLPTPYGRNIIARRAELNTRGEIGSNYQPVNLLVSKDLLIYNARKAVLAGLFNKPTLVNTSETTTIMLPKVSKDAAKTALITLEDTRYFDSSIFIDGVTLFTYSDEDLLQVERLESMTTMKE</sequence>
<dbReference type="SMART" id="SM00912">
    <property type="entry name" value="Haemagg_act"/>
    <property type="match status" value="1"/>
</dbReference>
<dbReference type="InterPro" id="IPR008638">
    <property type="entry name" value="FhaB/CdiA-like_TPS"/>
</dbReference>
<name>A0A4P9VQF8_9GAMM</name>
<dbReference type="Proteomes" id="UP000257039">
    <property type="component" value="Unassembled WGS sequence"/>
</dbReference>
<dbReference type="InterPro" id="IPR011050">
    <property type="entry name" value="Pectin_lyase_fold/virulence"/>
</dbReference>
<dbReference type="PANTHER" id="PTHR12338:SF5">
    <property type="entry name" value="ANTIGEN 43-RELATED"/>
    <property type="match status" value="1"/>
</dbReference>
<dbReference type="SUPFAM" id="SSF51126">
    <property type="entry name" value="Pectin lyase-like"/>
    <property type="match status" value="1"/>
</dbReference>
<dbReference type="Pfam" id="PF05860">
    <property type="entry name" value="TPS"/>
    <property type="match status" value="1"/>
</dbReference>
<feature type="domain" description="Filamentous haemagglutinin FhaB/tRNA nuclease CdiA-like TPS" evidence="2">
    <location>
        <begin position="29"/>
        <end position="141"/>
    </location>
</feature>
<organism evidence="3 4">
    <name type="scientific">Zooshikella ganghwensis</name>
    <dbReference type="NCBI Taxonomy" id="202772"/>
    <lineage>
        <taxon>Bacteria</taxon>
        <taxon>Pseudomonadati</taxon>
        <taxon>Pseudomonadota</taxon>
        <taxon>Gammaproteobacteria</taxon>
        <taxon>Oceanospirillales</taxon>
        <taxon>Zooshikellaceae</taxon>
        <taxon>Zooshikella</taxon>
    </lineage>
</organism>
<gene>
    <name evidence="3" type="ORF">B9G39_21275</name>
</gene>
<protein>
    <submittedName>
        <fullName evidence="3">Filamentous hemagglutinin N-terminal domain-containing protein</fullName>
    </submittedName>
</protein>
<comment type="caution">
    <text evidence="3">The sequence shown here is derived from an EMBL/GenBank/DDBJ whole genome shotgun (WGS) entry which is preliminary data.</text>
</comment>
<dbReference type="InterPro" id="IPR050909">
    <property type="entry name" value="Bact_Autotransporter_VF"/>
</dbReference>
<evidence type="ECO:0000259" key="2">
    <source>
        <dbReference type="SMART" id="SM00912"/>
    </source>
</evidence>
<proteinExistence type="predicted"/>
<keyword evidence="1" id="KW-0732">Signal</keyword>
<accession>A0A4P9VQF8</accession>